<feature type="compositionally biased region" description="Gly residues" evidence="2">
    <location>
        <begin position="227"/>
        <end position="238"/>
    </location>
</feature>
<feature type="coiled-coil region" evidence="1">
    <location>
        <begin position="53"/>
        <end position="90"/>
    </location>
</feature>
<dbReference type="PANTHER" id="PTHR43696:SF9">
    <property type="entry name" value="COILED-COIL DOMAIN-CONTAINING PROTEIN 157"/>
    <property type="match status" value="1"/>
</dbReference>
<evidence type="ECO:0000256" key="1">
    <source>
        <dbReference type="SAM" id="Coils"/>
    </source>
</evidence>
<sequence>WGRWGPTSRFQEEQPTGSGSVAPEVVEEAGEGQRPAEQSEEDPGPSPIHPRVTEKLRQEKQTLEQSASELQRTISELGELIHEMKEKEQLLVFFPDLHIPVETRFEISGNVMEDMGKQLQANNIRISILEEENARLRNAIAKIKGPAQQETQKVGGSAQGTREGAIQRHQASPGPLVGRKQPPPGPGDPPEAGNRPVFGLPEGPFFILPKPPRSLCTSLTPKLGHMGTPGRGGAGGAGRDQPGAGFGSFLNWR</sequence>
<name>A0A8C6YCL8_NAJNA</name>
<dbReference type="Ensembl" id="ENSNNAT00000027168.1">
    <property type="protein sequence ID" value="ENSNNAP00000025917.1"/>
    <property type="gene ID" value="ENSNNAG00000016895.1"/>
</dbReference>
<proteinExistence type="predicted"/>
<dbReference type="AlphaFoldDB" id="A0A8C6YCL8"/>
<dbReference type="GeneTree" id="ENSGT00940000171034"/>
<evidence type="ECO:0000313" key="4">
    <source>
        <dbReference type="Proteomes" id="UP000694559"/>
    </source>
</evidence>
<dbReference type="Proteomes" id="UP000694559">
    <property type="component" value="Unplaced"/>
</dbReference>
<keyword evidence="4" id="KW-1185">Reference proteome</keyword>
<evidence type="ECO:0000256" key="2">
    <source>
        <dbReference type="SAM" id="MobiDB-lite"/>
    </source>
</evidence>
<dbReference type="InterPro" id="IPR029681">
    <property type="entry name" value="CCDC157"/>
</dbReference>
<reference evidence="3" key="1">
    <citation type="submission" date="2025-08" db="UniProtKB">
        <authorList>
            <consortium name="Ensembl"/>
        </authorList>
    </citation>
    <scope>IDENTIFICATION</scope>
</reference>
<feature type="region of interest" description="Disordered" evidence="2">
    <location>
        <begin position="217"/>
        <end position="253"/>
    </location>
</feature>
<feature type="region of interest" description="Disordered" evidence="2">
    <location>
        <begin position="1"/>
        <end position="50"/>
    </location>
</feature>
<feature type="region of interest" description="Disordered" evidence="2">
    <location>
        <begin position="144"/>
        <end position="199"/>
    </location>
</feature>
<dbReference type="PANTHER" id="PTHR43696">
    <property type="entry name" value="COILED-COIL DOMAIN-CONTAINING PROTEIN 157"/>
    <property type="match status" value="1"/>
</dbReference>
<protein>
    <submittedName>
        <fullName evidence="3">Uncharacterized protein</fullName>
    </submittedName>
</protein>
<accession>A0A8C6YCL8</accession>
<dbReference type="OrthoDB" id="10051906at2759"/>
<reference evidence="3" key="2">
    <citation type="submission" date="2025-09" db="UniProtKB">
        <authorList>
            <consortium name="Ensembl"/>
        </authorList>
    </citation>
    <scope>IDENTIFICATION</scope>
</reference>
<evidence type="ECO:0000313" key="3">
    <source>
        <dbReference type="Ensembl" id="ENSNNAP00000025917.1"/>
    </source>
</evidence>
<organism evidence="3 4">
    <name type="scientific">Naja naja</name>
    <name type="common">Indian cobra</name>
    <dbReference type="NCBI Taxonomy" id="35670"/>
    <lineage>
        <taxon>Eukaryota</taxon>
        <taxon>Metazoa</taxon>
        <taxon>Chordata</taxon>
        <taxon>Craniata</taxon>
        <taxon>Vertebrata</taxon>
        <taxon>Euteleostomi</taxon>
        <taxon>Lepidosauria</taxon>
        <taxon>Squamata</taxon>
        <taxon>Bifurcata</taxon>
        <taxon>Unidentata</taxon>
        <taxon>Episquamata</taxon>
        <taxon>Toxicofera</taxon>
        <taxon>Serpentes</taxon>
        <taxon>Colubroidea</taxon>
        <taxon>Elapidae</taxon>
        <taxon>Elapinae</taxon>
        <taxon>Naja</taxon>
    </lineage>
</organism>
<keyword evidence="1" id="KW-0175">Coiled coil</keyword>